<evidence type="ECO:0000313" key="1">
    <source>
        <dbReference type="EMBL" id="QHU02773.1"/>
    </source>
</evidence>
<proteinExistence type="predicted"/>
<protein>
    <submittedName>
        <fullName evidence="1">Uncharacterized protein</fullName>
    </submittedName>
</protein>
<sequence>MSKIMHELNNEKKKMISDIIWAYEEDSDMVYTRQLIIEYIYIYHNHDPFAWHYFTTLNEHKKDIIMTPSMTVEVQTSYNWVKQYYENNINGRDKIWCCVIS</sequence>
<reference evidence="1" key="1">
    <citation type="journal article" date="2020" name="Nature">
        <title>Giant virus diversity and host interactions through global metagenomics.</title>
        <authorList>
            <person name="Schulz F."/>
            <person name="Roux S."/>
            <person name="Paez-Espino D."/>
            <person name="Jungbluth S."/>
            <person name="Walsh D.A."/>
            <person name="Denef V.J."/>
            <person name="McMahon K.D."/>
            <person name="Konstantinidis K.T."/>
            <person name="Eloe-Fadrosh E.A."/>
            <person name="Kyrpides N.C."/>
            <person name="Woyke T."/>
        </authorList>
    </citation>
    <scope>NUCLEOTIDE SEQUENCE</scope>
    <source>
        <strain evidence="1">GVMAG-M-3300025880-76</strain>
    </source>
</reference>
<accession>A0A6C0JBQ7</accession>
<dbReference type="EMBL" id="MN740362">
    <property type="protein sequence ID" value="QHU02773.1"/>
    <property type="molecule type" value="Genomic_DNA"/>
</dbReference>
<organism evidence="1">
    <name type="scientific">viral metagenome</name>
    <dbReference type="NCBI Taxonomy" id="1070528"/>
    <lineage>
        <taxon>unclassified sequences</taxon>
        <taxon>metagenomes</taxon>
        <taxon>organismal metagenomes</taxon>
    </lineage>
</organism>
<dbReference type="AlphaFoldDB" id="A0A6C0JBQ7"/>
<name>A0A6C0JBQ7_9ZZZZ</name>